<feature type="region of interest" description="Disordered" evidence="1">
    <location>
        <begin position="1"/>
        <end position="68"/>
    </location>
</feature>
<evidence type="ECO:0000313" key="3">
    <source>
        <dbReference type="Proteomes" id="UP000604117"/>
    </source>
</evidence>
<reference evidence="2 3" key="1">
    <citation type="submission" date="2021-01" db="EMBL/GenBank/DDBJ databases">
        <title>Whole genome shotgun sequence of Asanoa siamensis NBRC 107932.</title>
        <authorList>
            <person name="Komaki H."/>
            <person name="Tamura T."/>
        </authorList>
    </citation>
    <scope>NUCLEOTIDE SEQUENCE [LARGE SCALE GENOMIC DNA]</scope>
    <source>
        <strain evidence="2 3">NBRC 107932</strain>
    </source>
</reference>
<name>A0ABQ4D4E1_9ACTN</name>
<evidence type="ECO:0000313" key="2">
    <source>
        <dbReference type="EMBL" id="GIF78381.1"/>
    </source>
</evidence>
<organism evidence="2 3">
    <name type="scientific">Asanoa siamensis</name>
    <dbReference type="NCBI Taxonomy" id="926357"/>
    <lineage>
        <taxon>Bacteria</taxon>
        <taxon>Bacillati</taxon>
        <taxon>Actinomycetota</taxon>
        <taxon>Actinomycetes</taxon>
        <taxon>Micromonosporales</taxon>
        <taxon>Micromonosporaceae</taxon>
        <taxon>Asanoa</taxon>
    </lineage>
</organism>
<keyword evidence="3" id="KW-1185">Reference proteome</keyword>
<evidence type="ECO:0000256" key="1">
    <source>
        <dbReference type="SAM" id="MobiDB-lite"/>
    </source>
</evidence>
<feature type="compositionally biased region" description="Low complexity" evidence="1">
    <location>
        <begin position="1"/>
        <end position="14"/>
    </location>
</feature>
<sequence>MRGDAGRAAAGVDVTRLRGRRQRGAGSSQDTEEEDGRRGGHQDRRAQTSMVQEAVQRSELRQPRTGLARGGLTADEAIAVKRLVILEPVVPVVHYQQSVRR</sequence>
<comment type="caution">
    <text evidence="2">The sequence shown here is derived from an EMBL/GenBank/DDBJ whole genome shotgun (WGS) entry which is preliminary data.</text>
</comment>
<accession>A0ABQ4D4E1</accession>
<proteinExistence type="predicted"/>
<dbReference type="Proteomes" id="UP000604117">
    <property type="component" value="Unassembled WGS sequence"/>
</dbReference>
<protein>
    <submittedName>
        <fullName evidence="2">Uncharacterized protein</fullName>
    </submittedName>
</protein>
<feature type="compositionally biased region" description="Basic and acidic residues" evidence="1">
    <location>
        <begin position="35"/>
        <end position="46"/>
    </location>
</feature>
<dbReference type="EMBL" id="BONE01000138">
    <property type="protein sequence ID" value="GIF78381.1"/>
    <property type="molecule type" value="Genomic_DNA"/>
</dbReference>
<gene>
    <name evidence="2" type="ORF">Asi02nite_78990</name>
</gene>